<dbReference type="Proteomes" id="UP001165270">
    <property type="component" value="Unassembled WGS sequence"/>
</dbReference>
<name>A0ABS9XEX2_9ACTN</name>
<protein>
    <recommendedName>
        <fullName evidence="2">histidine kinase</fullName>
        <ecNumber evidence="2">2.7.13.3</ecNumber>
    </recommendedName>
</protein>
<evidence type="ECO:0000256" key="1">
    <source>
        <dbReference type="ARBA" id="ARBA00000085"/>
    </source>
</evidence>
<dbReference type="InterPro" id="IPR050482">
    <property type="entry name" value="Sensor_HK_TwoCompSys"/>
</dbReference>
<evidence type="ECO:0000313" key="7">
    <source>
        <dbReference type="EMBL" id="MCI3240586.1"/>
    </source>
</evidence>
<evidence type="ECO:0000256" key="4">
    <source>
        <dbReference type="ARBA" id="ARBA00022777"/>
    </source>
</evidence>
<dbReference type="PANTHER" id="PTHR24421:SF10">
    <property type="entry name" value="NITRATE_NITRITE SENSOR PROTEIN NARQ"/>
    <property type="match status" value="1"/>
</dbReference>
<comment type="caution">
    <text evidence="7">The sequence shown here is derived from an EMBL/GenBank/DDBJ whole genome shotgun (WGS) entry which is preliminary data.</text>
</comment>
<dbReference type="InterPro" id="IPR003594">
    <property type="entry name" value="HATPase_dom"/>
</dbReference>
<dbReference type="Pfam" id="PF02518">
    <property type="entry name" value="HATPase_c"/>
    <property type="match status" value="1"/>
</dbReference>
<evidence type="ECO:0000313" key="8">
    <source>
        <dbReference type="Proteomes" id="UP001165270"/>
    </source>
</evidence>
<dbReference type="PANTHER" id="PTHR24421">
    <property type="entry name" value="NITRATE/NITRITE SENSOR PROTEIN NARX-RELATED"/>
    <property type="match status" value="1"/>
</dbReference>
<keyword evidence="8" id="KW-1185">Reference proteome</keyword>
<dbReference type="SUPFAM" id="SSF55874">
    <property type="entry name" value="ATPase domain of HSP90 chaperone/DNA topoisomerase II/histidine kinase"/>
    <property type="match status" value="1"/>
</dbReference>
<sequence length="116" mass="12204">MDLRAEGAPRALPDSIGRSAYRIIQEALTNVVRHAGATSARLRVSYHPEDLAIEIVDHGTGGTRPADAVAPPGTAAHGLVGMRERVHLFGGEFSAGPLPEGGFRVLARIPTDEDTA</sequence>
<gene>
    <name evidence="7" type="ORF">MQN93_12705</name>
</gene>
<evidence type="ECO:0000256" key="5">
    <source>
        <dbReference type="ARBA" id="ARBA00023012"/>
    </source>
</evidence>
<reference evidence="7" key="1">
    <citation type="submission" date="2022-03" db="EMBL/GenBank/DDBJ databases">
        <title>Streptomyces 7R015 and 7R016 isolated from Barleria lupulina in Thailand.</title>
        <authorList>
            <person name="Kanchanasin P."/>
            <person name="Phongsopitanun W."/>
            <person name="Tanasupawat S."/>
        </authorList>
    </citation>
    <scope>NUCLEOTIDE SEQUENCE</scope>
    <source>
        <strain evidence="7">7R016</strain>
    </source>
</reference>
<feature type="domain" description="Histidine kinase/HSP90-like ATPase" evidence="6">
    <location>
        <begin position="19"/>
        <end position="112"/>
    </location>
</feature>
<dbReference type="CDD" id="cd16917">
    <property type="entry name" value="HATPase_UhpB-NarQ-NarX-like"/>
    <property type="match status" value="1"/>
</dbReference>
<dbReference type="Gene3D" id="3.30.565.10">
    <property type="entry name" value="Histidine kinase-like ATPase, C-terminal domain"/>
    <property type="match status" value="1"/>
</dbReference>
<organism evidence="7 8">
    <name type="scientific">Streptomyces spinosisporus</name>
    <dbReference type="NCBI Taxonomy" id="2927582"/>
    <lineage>
        <taxon>Bacteria</taxon>
        <taxon>Bacillati</taxon>
        <taxon>Actinomycetota</taxon>
        <taxon>Actinomycetes</taxon>
        <taxon>Kitasatosporales</taxon>
        <taxon>Streptomycetaceae</taxon>
        <taxon>Streptomyces</taxon>
    </lineage>
</organism>
<keyword evidence="3" id="KW-0808">Transferase</keyword>
<proteinExistence type="predicted"/>
<keyword evidence="4" id="KW-0418">Kinase</keyword>
<dbReference type="InterPro" id="IPR036890">
    <property type="entry name" value="HATPase_C_sf"/>
</dbReference>
<keyword evidence="5" id="KW-0902">Two-component regulatory system</keyword>
<dbReference type="EMBL" id="JALDAX010000004">
    <property type="protein sequence ID" value="MCI3240586.1"/>
    <property type="molecule type" value="Genomic_DNA"/>
</dbReference>
<comment type="catalytic activity">
    <reaction evidence="1">
        <text>ATP + protein L-histidine = ADP + protein N-phospho-L-histidine.</text>
        <dbReference type="EC" id="2.7.13.3"/>
    </reaction>
</comment>
<dbReference type="RefSeq" id="WP_242709553.1">
    <property type="nucleotide sequence ID" value="NZ_JALDAX010000004.1"/>
</dbReference>
<accession>A0ABS9XEX2</accession>
<evidence type="ECO:0000259" key="6">
    <source>
        <dbReference type="Pfam" id="PF02518"/>
    </source>
</evidence>
<evidence type="ECO:0000256" key="3">
    <source>
        <dbReference type="ARBA" id="ARBA00022679"/>
    </source>
</evidence>
<dbReference type="EC" id="2.7.13.3" evidence="2"/>
<evidence type="ECO:0000256" key="2">
    <source>
        <dbReference type="ARBA" id="ARBA00012438"/>
    </source>
</evidence>